<accession>A0A6B9ZG36</accession>
<dbReference type="RefSeq" id="WP_162331228.1">
    <property type="nucleotide sequence ID" value="NZ_CP048113.1"/>
</dbReference>
<evidence type="ECO:0000313" key="2">
    <source>
        <dbReference type="EMBL" id="QHS59533.1"/>
    </source>
</evidence>
<gene>
    <name evidence="2" type="ORF">GWR21_08000</name>
</gene>
<dbReference type="EMBL" id="CP048113">
    <property type="protein sequence ID" value="QHS59533.1"/>
    <property type="molecule type" value="Genomic_DNA"/>
</dbReference>
<protein>
    <submittedName>
        <fullName evidence="2">Uncharacterized protein</fullName>
    </submittedName>
</protein>
<organism evidence="2 3">
    <name type="scientific">Chitinophaga agri</name>
    <dbReference type="NCBI Taxonomy" id="2703787"/>
    <lineage>
        <taxon>Bacteria</taxon>
        <taxon>Pseudomonadati</taxon>
        <taxon>Bacteroidota</taxon>
        <taxon>Chitinophagia</taxon>
        <taxon>Chitinophagales</taxon>
        <taxon>Chitinophagaceae</taxon>
        <taxon>Chitinophaga</taxon>
    </lineage>
</organism>
<proteinExistence type="predicted"/>
<keyword evidence="1" id="KW-0472">Membrane</keyword>
<feature type="transmembrane region" description="Helical" evidence="1">
    <location>
        <begin position="12"/>
        <end position="28"/>
    </location>
</feature>
<dbReference type="AlphaFoldDB" id="A0A6B9ZG36"/>
<keyword evidence="1" id="KW-0812">Transmembrane</keyword>
<reference evidence="2 3" key="1">
    <citation type="submission" date="2020-01" db="EMBL/GenBank/DDBJ databases">
        <title>Complete genome sequence of Chitinophaga sp. H33E-04 isolated from quinoa roots.</title>
        <authorList>
            <person name="Weon H.-Y."/>
            <person name="Lee S.A."/>
        </authorList>
    </citation>
    <scope>NUCLEOTIDE SEQUENCE [LARGE SCALE GENOMIC DNA]</scope>
    <source>
        <strain evidence="2 3">H33E-04</strain>
    </source>
</reference>
<evidence type="ECO:0000256" key="1">
    <source>
        <dbReference type="SAM" id="Phobius"/>
    </source>
</evidence>
<keyword evidence="3" id="KW-1185">Reference proteome</keyword>
<dbReference type="Proteomes" id="UP000476411">
    <property type="component" value="Chromosome"/>
</dbReference>
<keyword evidence="1" id="KW-1133">Transmembrane helix</keyword>
<feature type="transmembrane region" description="Helical" evidence="1">
    <location>
        <begin position="34"/>
        <end position="50"/>
    </location>
</feature>
<sequence>MSNKRESGSRLTIMAVLCIIVGLVIGFGIKRVHIGLLIGLGLGLLSGNMLKKRN</sequence>
<dbReference type="KEGG" id="chih:GWR21_08000"/>
<evidence type="ECO:0000313" key="3">
    <source>
        <dbReference type="Proteomes" id="UP000476411"/>
    </source>
</evidence>
<name>A0A6B9ZG36_9BACT</name>